<dbReference type="PROSITE" id="PS50102">
    <property type="entry name" value="RRM"/>
    <property type="match status" value="1"/>
</dbReference>
<feature type="compositionally biased region" description="Polar residues" evidence="2">
    <location>
        <begin position="467"/>
        <end position="497"/>
    </location>
</feature>
<dbReference type="EMBL" id="JBFOLK010000006">
    <property type="protein sequence ID" value="KAL2505753.1"/>
    <property type="molecule type" value="Genomic_DNA"/>
</dbReference>
<dbReference type="InterPro" id="IPR012677">
    <property type="entry name" value="Nucleotide-bd_a/b_plait_sf"/>
</dbReference>
<dbReference type="SUPFAM" id="SSF54928">
    <property type="entry name" value="RNA-binding domain, RBD"/>
    <property type="match status" value="1"/>
</dbReference>
<feature type="compositionally biased region" description="Polar residues" evidence="2">
    <location>
        <begin position="440"/>
        <end position="457"/>
    </location>
</feature>
<dbReference type="CDD" id="cd21546">
    <property type="entry name" value="SPOC_FPA-like"/>
    <property type="match status" value="1"/>
</dbReference>
<feature type="region of interest" description="Disordered" evidence="2">
    <location>
        <begin position="1066"/>
        <end position="1131"/>
    </location>
</feature>
<evidence type="ECO:0000313" key="4">
    <source>
        <dbReference type="EMBL" id="KAL2505753.1"/>
    </source>
</evidence>
<feature type="region of interest" description="Disordered" evidence="2">
    <location>
        <begin position="405"/>
        <end position="539"/>
    </location>
</feature>
<dbReference type="InterPro" id="IPR052586">
    <property type="entry name" value="ASCC2"/>
</dbReference>
<dbReference type="GO" id="GO:0003723">
    <property type="term" value="F:RNA binding"/>
    <property type="evidence" value="ECO:0007669"/>
    <property type="project" value="UniProtKB-UniRule"/>
</dbReference>
<sequence>MASAEQPLKKRKLHEQPPPSPQTTPPPQSPLPHLQKSSFAPPTPPPLSQEEILRRRRSQEEIRNVFECYKRIKLCIDQNDKRFMPDLEKAYLSLISASRGGTSLQRLVAEYIPRYASYCPTALEAAAKVVINMHNCSSTVTSGGEDVDAVAFETAKTCILGLVDICQTAAFEAPTSAVIQGICSTVFLDVFTFFISSFEGRDIFEIVDQIVLRIHDVTESFSEFKQKFLEEDNSALVKLSKLRVLCFLRIYFSCPKNSIAACFDLFDSAGTEGLQKGNYFLRQLIRELNDIGAHHLDGAKSSIGFTESKSEGKHIVENAPASKNCLLQLVLDKDLSIKSSIFSRYKKLRKSASSEVFSDVTSILEGVLESFAQQIEVNDSVDGSEDISSPPKYLGQYLGTRVPIQQGNSSVASGRDRPDKLSGIYLNTKGIDPIDGVESKSMNSQSGEPGDLSSSRTFMPRDLLNRHSFSPRTRTRTPLNFRSNSFNGISNSQQVEKSLSPNLNPSLPSLRSPAGPVNPSFESSKHNPPPPHPSASHVTWYSDGDPASMAIFPASEQLWLGSLGPDASEVLIRVQLEKFGPIDELQYFPFKGFAFVKYRNIMDALKAREVMQGCSPWGDCLLVKFLDIGLGTKGAIDGVAIGSSCHVYVGNVPSKWAKDEMMHEVKKILQKGPRLVTDLNSECALLMEFDSPEEATVSMVHMRWHRKGNNNFILPPSNVGPTNVMMHTEGARPTSASTYVDMRNSYSSNSTIVSPHTQRNLEKPCDSYMTRTSGLSSLLFQLRAKYNITHPQGSENNRPGASMRDHEQVPSSMLSINIPNISPTYLTDDELLAVCNLAINQIGSVVRLSRTNMPMGAHWFVECNSVDTANTLFRNLRDCPGIFFQIEFSHSGKHHFAPPPIRSDNNALELSSPKINQEIHGPGMQSAAFQSNWTSVGHAGMLEVGRTGAAEQRWVYGKPETVPHGQGSFASRPAQTPGTSIAPQHPLQGSANMRPVYVPPNSLWDARGLSHHLPPTPNPIPSAHNNLPTPPFLPASVTPLAQIQGSSMPQFDQMFPLHGVPPPLSSLAPPLSNVPPPLPRQPNLQPPLPPQLDFQPPLPPSPPHSQPPALPPPPSSPPPPPPSESADTECSKLSQHYPWQGILSKSGVHYCTIYAQRVDSDICNYSNAMAEPIGWPAKLDMTKRTDFRHVKSTFSSTPPHRREICWLLPSSQGDHKGFQDFIAYLKQRECAGVIKIPVSESVWARLLFILPYSPETCSMLSIPPNPSLCLIGLVLPKEMNSEAV</sequence>
<gene>
    <name evidence="4" type="ORF">Adt_21374</name>
</gene>
<dbReference type="InterPro" id="IPR035979">
    <property type="entry name" value="RBD_domain_sf"/>
</dbReference>
<protein>
    <submittedName>
        <fullName evidence="4">Nucleic acid binding</fullName>
    </submittedName>
</protein>
<evidence type="ECO:0000313" key="5">
    <source>
        <dbReference type="Proteomes" id="UP001604336"/>
    </source>
</evidence>
<dbReference type="PANTHER" id="PTHR21494:SF2">
    <property type="entry name" value="NUCLEIC ACID BINDING PROTEIN"/>
    <property type="match status" value="1"/>
</dbReference>
<feature type="domain" description="RRM" evidence="3">
    <location>
        <begin position="556"/>
        <end position="628"/>
    </location>
</feature>
<accession>A0ABD1SZA7</accession>
<evidence type="ECO:0000259" key="3">
    <source>
        <dbReference type="PROSITE" id="PS50102"/>
    </source>
</evidence>
<feature type="compositionally biased region" description="Pro residues" evidence="2">
    <location>
        <begin position="16"/>
        <end position="30"/>
    </location>
</feature>
<dbReference type="PANTHER" id="PTHR21494">
    <property type="entry name" value="ACTIVATING SIGNAL COINTEGRATOR 1 COMPLEX SUBUNIT 2 ASC-1 COMPLEX SUBUNIT P100"/>
    <property type="match status" value="1"/>
</dbReference>
<reference evidence="5" key="1">
    <citation type="submission" date="2024-07" db="EMBL/GenBank/DDBJ databases">
        <title>Two chromosome-level genome assemblies of Korean endemic species Abeliophyllum distichum and Forsythia ovata (Oleaceae).</title>
        <authorList>
            <person name="Jang H."/>
        </authorList>
    </citation>
    <scope>NUCLEOTIDE SEQUENCE [LARGE SCALE GENOMIC DNA]</scope>
</reference>
<organism evidence="4 5">
    <name type="scientific">Abeliophyllum distichum</name>
    <dbReference type="NCBI Taxonomy" id="126358"/>
    <lineage>
        <taxon>Eukaryota</taxon>
        <taxon>Viridiplantae</taxon>
        <taxon>Streptophyta</taxon>
        <taxon>Embryophyta</taxon>
        <taxon>Tracheophyta</taxon>
        <taxon>Spermatophyta</taxon>
        <taxon>Magnoliopsida</taxon>
        <taxon>eudicotyledons</taxon>
        <taxon>Gunneridae</taxon>
        <taxon>Pentapetalae</taxon>
        <taxon>asterids</taxon>
        <taxon>lamiids</taxon>
        <taxon>Lamiales</taxon>
        <taxon>Oleaceae</taxon>
        <taxon>Forsythieae</taxon>
        <taxon>Abeliophyllum</taxon>
    </lineage>
</organism>
<dbReference type="Gene3D" id="3.30.70.330">
    <property type="match status" value="1"/>
</dbReference>
<feature type="region of interest" description="Disordered" evidence="2">
    <location>
        <begin position="1"/>
        <end position="48"/>
    </location>
</feature>
<feature type="region of interest" description="Disordered" evidence="2">
    <location>
        <begin position="1008"/>
        <end position="1033"/>
    </location>
</feature>
<evidence type="ECO:0000256" key="1">
    <source>
        <dbReference type="PROSITE-ProRule" id="PRU00176"/>
    </source>
</evidence>
<evidence type="ECO:0000256" key="2">
    <source>
        <dbReference type="SAM" id="MobiDB-lite"/>
    </source>
</evidence>
<feature type="compositionally biased region" description="Low complexity" evidence="2">
    <location>
        <begin position="498"/>
        <end position="513"/>
    </location>
</feature>
<proteinExistence type="predicted"/>
<dbReference type="SMART" id="SM00360">
    <property type="entry name" value="RRM"/>
    <property type="match status" value="1"/>
</dbReference>
<dbReference type="CDD" id="cd00590">
    <property type="entry name" value="RRM_SF"/>
    <property type="match status" value="1"/>
</dbReference>
<feature type="compositionally biased region" description="Pro residues" evidence="2">
    <location>
        <begin position="1072"/>
        <end position="1123"/>
    </location>
</feature>
<dbReference type="Pfam" id="PF07744">
    <property type="entry name" value="SPOC"/>
    <property type="match status" value="1"/>
</dbReference>
<keyword evidence="5" id="KW-1185">Reference proteome</keyword>
<dbReference type="InterPro" id="IPR000504">
    <property type="entry name" value="RRM_dom"/>
</dbReference>
<name>A0ABD1SZA7_9LAMI</name>
<keyword evidence="1" id="KW-0694">RNA-binding</keyword>
<dbReference type="InterPro" id="IPR012921">
    <property type="entry name" value="SPOC_C"/>
</dbReference>
<dbReference type="Pfam" id="PF00076">
    <property type="entry name" value="RRM_1"/>
    <property type="match status" value="1"/>
</dbReference>
<dbReference type="Proteomes" id="UP001604336">
    <property type="component" value="Unassembled WGS sequence"/>
</dbReference>
<comment type="caution">
    <text evidence="4">The sequence shown here is derived from an EMBL/GenBank/DDBJ whole genome shotgun (WGS) entry which is preliminary data.</text>
</comment>